<organism evidence="1">
    <name type="scientific">marine sediment metagenome</name>
    <dbReference type="NCBI Taxonomy" id="412755"/>
    <lineage>
        <taxon>unclassified sequences</taxon>
        <taxon>metagenomes</taxon>
        <taxon>ecological metagenomes</taxon>
    </lineage>
</organism>
<proteinExistence type="predicted"/>
<name>X1MVZ2_9ZZZZ</name>
<protein>
    <submittedName>
        <fullName evidence="1">Uncharacterized protein</fullName>
    </submittedName>
</protein>
<gene>
    <name evidence="1" type="ORF">S06H3_34797</name>
</gene>
<feature type="non-terminal residue" evidence="1">
    <location>
        <position position="165"/>
    </location>
</feature>
<dbReference type="AlphaFoldDB" id="X1MVZ2"/>
<sequence length="165" mass="18684">MARLALKPDASFYRKIAIGAIGTRAVCADLAEHGHEMVELERGSTETKIWKDVKRKRVRIPDLVCKRCGLRVECRAKTGKPEIAVSHSHTDAERAWDYGMVDDDRIAFPVCEAAAEEYWSSGRLRDFSSYWRERNWVNWRPVGKINYFAVGALRSAPPDASTTKG</sequence>
<comment type="caution">
    <text evidence="1">The sequence shown here is derived from an EMBL/GenBank/DDBJ whole genome shotgun (WGS) entry which is preliminary data.</text>
</comment>
<dbReference type="EMBL" id="BARV01020926">
    <property type="protein sequence ID" value="GAI18875.1"/>
    <property type="molecule type" value="Genomic_DNA"/>
</dbReference>
<evidence type="ECO:0000313" key="1">
    <source>
        <dbReference type="EMBL" id="GAI18875.1"/>
    </source>
</evidence>
<reference evidence="1" key="1">
    <citation type="journal article" date="2014" name="Front. Microbiol.">
        <title>High frequency of phylogenetically diverse reductive dehalogenase-homologous genes in deep subseafloor sedimentary metagenomes.</title>
        <authorList>
            <person name="Kawai M."/>
            <person name="Futagami T."/>
            <person name="Toyoda A."/>
            <person name="Takaki Y."/>
            <person name="Nishi S."/>
            <person name="Hori S."/>
            <person name="Arai W."/>
            <person name="Tsubouchi T."/>
            <person name="Morono Y."/>
            <person name="Uchiyama I."/>
            <person name="Ito T."/>
            <person name="Fujiyama A."/>
            <person name="Inagaki F."/>
            <person name="Takami H."/>
        </authorList>
    </citation>
    <scope>NUCLEOTIDE SEQUENCE</scope>
    <source>
        <strain evidence="1">Expedition CK06-06</strain>
    </source>
</reference>
<accession>X1MVZ2</accession>